<accession>A0A2S8IW70</accession>
<name>A0A2S8IW70_RHOOP</name>
<organism evidence="2 3">
    <name type="scientific">Rhodococcus opacus</name>
    <name type="common">Nocardia opaca</name>
    <dbReference type="NCBI Taxonomy" id="37919"/>
    <lineage>
        <taxon>Bacteria</taxon>
        <taxon>Bacillati</taxon>
        <taxon>Actinomycetota</taxon>
        <taxon>Actinomycetes</taxon>
        <taxon>Mycobacteriales</taxon>
        <taxon>Nocardiaceae</taxon>
        <taxon>Rhodococcus</taxon>
    </lineage>
</organism>
<feature type="region of interest" description="Disordered" evidence="1">
    <location>
        <begin position="77"/>
        <end position="118"/>
    </location>
</feature>
<dbReference type="RefSeq" id="WP_105420440.1">
    <property type="nucleotide sequence ID" value="NZ_PUIO01000047.1"/>
</dbReference>
<protein>
    <submittedName>
        <fullName evidence="2">Uncharacterized protein</fullName>
    </submittedName>
</protein>
<gene>
    <name evidence="2" type="ORF">C5613_31490</name>
</gene>
<evidence type="ECO:0000313" key="2">
    <source>
        <dbReference type="EMBL" id="PQP19020.1"/>
    </source>
</evidence>
<dbReference type="AlphaFoldDB" id="A0A2S8IW70"/>
<comment type="caution">
    <text evidence="2">The sequence shown here is derived from an EMBL/GenBank/DDBJ whole genome shotgun (WGS) entry which is preliminary data.</text>
</comment>
<feature type="compositionally biased region" description="Basic residues" evidence="1">
    <location>
        <begin position="85"/>
        <end position="96"/>
    </location>
</feature>
<dbReference type="Proteomes" id="UP000239290">
    <property type="component" value="Unassembled WGS sequence"/>
</dbReference>
<proteinExistence type="predicted"/>
<evidence type="ECO:0000256" key="1">
    <source>
        <dbReference type="SAM" id="MobiDB-lite"/>
    </source>
</evidence>
<sequence>METQPLDDVFAALDAQIRQQAEQKMKTIRGVASAHRTLTAAREDFARTDAENSRALGAALAEAKAVGFTDAELKEWRAEDEPKRAARKPGTRRTKRATNDTRNTVEAGEPALKAVSNT</sequence>
<dbReference type="EMBL" id="PUIO01000047">
    <property type="protein sequence ID" value="PQP19020.1"/>
    <property type="molecule type" value="Genomic_DNA"/>
</dbReference>
<reference evidence="3" key="1">
    <citation type="submission" date="2018-02" db="EMBL/GenBank/DDBJ databases">
        <title>Draft genome sequencing of Rhodococcus opacus KU647198.</title>
        <authorList>
            <person name="Zheng B.-X."/>
        </authorList>
    </citation>
    <scope>NUCLEOTIDE SEQUENCE [LARGE SCALE GENOMIC DNA]</scope>
    <source>
        <strain evidence="3">04-OD7</strain>
    </source>
</reference>
<evidence type="ECO:0000313" key="3">
    <source>
        <dbReference type="Proteomes" id="UP000239290"/>
    </source>
</evidence>